<feature type="compositionally biased region" description="Polar residues" evidence="6">
    <location>
        <begin position="131"/>
        <end position="142"/>
    </location>
</feature>
<dbReference type="InterPro" id="IPR006073">
    <property type="entry name" value="GTP-bd"/>
</dbReference>
<comment type="function">
    <text evidence="5">An essential GTPase which binds GTP, GDP and possibly (p)ppGpp with moderate affinity, with high nucleotide exchange rates and a fairly low GTP hydrolysis rate. Plays a role in control of the cell cycle, stress response, ribosome biogenesis and in those bacteria that undergo differentiation, in morphogenesis control.</text>
</comment>
<dbReference type="EMBL" id="JBGUBD010000003">
    <property type="protein sequence ID" value="MFA9477697.1"/>
    <property type="molecule type" value="Genomic_DNA"/>
</dbReference>
<evidence type="ECO:0000256" key="3">
    <source>
        <dbReference type="ARBA" id="ARBA00022842"/>
    </source>
</evidence>
<evidence type="ECO:0000259" key="8">
    <source>
        <dbReference type="PROSITE" id="PS51883"/>
    </source>
</evidence>
<dbReference type="NCBIfam" id="TIGR02729">
    <property type="entry name" value="Obg_CgtA"/>
    <property type="match status" value="1"/>
</dbReference>
<dbReference type="Proteomes" id="UP001575105">
    <property type="component" value="Unassembled WGS sequence"/>
</dbReference>
<dbReference type="InterPro" id="IPR027417">
    <property type="entry name" value="P-loop_NTPase"/>
</dbReference>
<dbReference type="InterPro" id="IPR045086">
    <property type="entry name" value="OBG_GTPase"/>
</dbReference>
<dbReference type="InterPro" id="IPR014100">
    <property type="entry name" value="GTP-bd_Obg/CgtA"/>
</dbReference>
<dbReference type="InterPro" id="IPR036726">
    <property type="entry name" value="GTP1_OBG_dom_sf"/>
</dbReference>
<feature type="binding site" evidence="5">
    <location>
        <begin position="212"/>
        <end position="215"/>
    </location>
    <ligand>
        <name>GTP</name>
        <dbReference type="ChEBI" id="CHEBI:37565"/>
    </ligand>
</feature>
<dbReference type="NCBIfam" id="NF008956">
    <property type="entry name" value="PRK12299.1"/>
    <property type="match status" value="1"/>
</dbReference>
<dbReference type="Pfam" id="PF01926">
    <property type="entry name" value="MMR_HSR1"/>
    <property type="match status" value="1"/>
</dbReference>
<name>A0ABV4U2Y2_9BACT</name>
<comment type="subunit">
    <text evidence="5">Monomer.</text>
</comment>
<feature type="domain" description="OBG-type G" evidence="7">
    <location>
        <begin position="159"/>
        <end position="332"/>
    </location>
</feature>
<dbReference type="PROSITE" id="PS51883">
    <property type="entry name" value="OBG"/>
    <property type="match status" value="1"/>
</dbReference>
<evidence type="ECO:0000256" key="2">
    <source>
        <dbReference type="ARBA" id="ARBA00022741"/>
    </source>
</evidence>
<dbReference type="CDD" id="cd01898">
    <property type="entry name" value="Obg"/>
    <property type="match status" value="1"/>
</dbReference>
<comment type="cofactor">
    <cofactor evidence="5">
        <name>Mg(2+)</name>
        <dbReference type="ChEBI" id="CHEBI:18420"/>
    </cofactor>
</comment>
<keyword evidence="5" id="KW-0378">Hydrolase</keyword>
<feature type="binding site" evidence="5">
    <location>
        <begin position="190"/>
        <end position="194"/>
    </location>
    <ligand>
        <name>GTP</name>
        <dbReference type="ChEBI" id="CHEBI:37565"/>
    </ligand>
</feature>
<feature type="binding site" evidence="5">
    <location>
        <begin position="165"/>
        <end position="172"/>
    </location>
    <ligand>
        <name>GTP</name>
        <dbReference type="ChEBI" id="CHEBI:37565"/>
    </ligand>
</feature>
<dbReference type="InterPro" id="IPR031167">
    <property type="entry name" value="G_OBG"/>
</dbReference>
<dbReference type="Gene3D" id="3.40.50.300">
    <property type="entry name" value="P-loop containing nucleotide triphosphate hydrolases"/>
    <property type="match status" value="1"/>
</dbReference>
<evidence type="ECO:0000256" key="4">
    <source>
        <dbReference type="ARBA" id="ARBA00023134"/>
    </source>
</evidence>
<sequence>MLVDTATIHVRSGKGGDGCVSFRREKYVPKGGPDGGDGGDGGSVILVADPNVTTLLDFAGRHHWHAESGQPGTSKQQHGRNGEDLLVHVPPGTLVYDDASGELLVDLDAVGKRFVIAEGGKGGYGNERFKSSTNQTPRQSTPGEPAVEHSLRLELKAIADVGLVGKPNAGKSTLLSTLSRARPKIADYPFTTLQPQLGIAELSGGRRMVVADVPGLIEKAHEGHGLGTRFLRHIERTRVLVHLIELEPMDGSDPVQNYRVIRRELEAYAPALAAKPEIVALSKMDLAGEAAEDQATAVELIESVLGAKVMPISSATGDGINALLEACWSALGGSAADRLDGWPRAESGED</sequence>
<keyword evidence="3 5" id="KW-0460">Magnesium</keyword>
<comment type="similarity">
    <text evidence="1 5">Belongs to the TRAFAC class OBG-HflX-like GTPase superfamily. OBG GTPase family.</text>
</comment>
<keyword evidence="4 5" id="KW-0342">GTP-binding</keyword>
<keyword evidence="2 5" id="KW-0547">Nucleotide-binding</keyword>
<feature type="binding site" evidence="5">
    <location>
        <begin position="282"/>
        <end position="285"/>
    </location>
    <ligand>
        <name>GTP</name>
        <dbReference type="ChEBI" id="CHEBI:37565"/>
    </ligand>
</feature>
<dbReference type="PANTHER" id="PTHR11702:SF31">
    <property type="entry name" value="MITOCHONDRIAL RIBOSOME-ASSOCIATED GTPASE 2"/>
    <property type="match status" value="1"/>
</dbReference>
<feature type="region of interest" description="Disordered" evidence="6">
    <location>
        <begin position="64"/>
        <end position="83"/>
    </location>
</feature>
<dbReference type="PROSITE" id="PS51710">
    <property type="entry name" value="G_OBG"/>
    <property type="match status" value="1"/>
</dbReference>
<dbReference type="PIRSF" id="PIRSF002401">
    <property type="entry name" value="GTP_bd_Obg/CgtA"/>
    <property type="match status" value="1"/>
</dbReference>
<comment type="subcellular location">
    <subcellularLocation>
        <location evidence="5">Cytoplasm</location>
    </subcellularLocation>
</comment>
<proteinExistence type="inferred from homology"/>
<dbReference type="Pfam" id="PF01018">
    <property type="entry name" value="GTP1_OBG"/>
    <property type="match status" value="1"/>
</dbReference>
<keyword evidence="5" id="KW-0963">Cytoplasm</keyword>
<keyword evidence="10" id="KW-1185">Reference proteome</keyword>
<dbReference type="InterPro" id="IPR006169">
    <property type="entry name" value="GTP1_OBG_dom"/>
</dbReference>
<dbReference type="EC" id="3.6.5.-" evidence="5"/>
<evidence type="ECO:0000256" key="5">
    <source>
        <dbReference type="HAMAP-Rule" id="MF_01454"/>
    </source>
</evidence>
<dbReference type="HAMAP" id="MF_01454">
    <property type="entry name" value="GTPase_Obg"/>
    <property type="match status" value="1"/>
</dbReference>
<protein>
    <recommendedName>
        <fullName evidence="5">GTPase Obg</fullName>
        <ecNumber evidence="5">3.6.5.-</ecNumber>
    </recommendedName>
    <alternativeName>
        <fullName evidence="5">GTP-binding protein Obg</fullName>
    </alternativeName>
</protein>
<feature type="binding site" evidence="5">
    <location>
        <position position="172"/>
    </location>
    <ligand>
        <name>Mg(2+)</name>
        <dbReference type="ChEBI" id="CHEBI:18420"/>
    </ligand>
</feature>
<feature type="domain" description="Obg" evidence="8">
    <location>
        <begin position="1"/>
        <end position="158"/>
    </location>
</feature>
<accession>A0ABV4U2Y2</accession>
<feature type="binding site" evidence="5">
    <location>
        <begin position="313"/>
        <end position="315"/>
    </location>
    <ligand>
        <name>GTP</name>
        <dbReference type="ChEBI" id="CHEBI:37565"/>
    </ligand>
</feature>
<dbReference type="SUPFAM" id="SSF52540">
    <property type="entry name" value="P-loop containing nucleoside triphosphate hydrolases"/>
    <property type="match status" value="1"/>
</dbReference>
<reference evidence="9 10" key="1">
    <citation type="submission" date="2024-08" db="EMBL/GenBank/DDBJ databases">
        <title>Whole-genome sequencing of halo(alkali)philic microorganisms from hypersaline lakes.</title>
        <authorList>
            <person name="Sorokin D.Y."/>
            <person name="Merkel A.Y."/>
            <person name="Messina E."/>
            <person name="Yakimov M."/>
        </authorList>
    </citation>
    <scope>NUCLEOTIDE SEQUENCE [LARGE SCALE GENOMIC DNA]</scope>
    <source>
        <strain evidence="9 10">AB-hyl4</strain>
    </source>
</reference>
<dbReference type="PANTHER" id="PTHR11702">
    <property type="entry name" value="DEVELOPMENTALLY REGULATED GTP-BINDING PROTEIN-RELATED"/>
    <property type="match status" value="1"/>
</dbReference>
<evidence type="ECO:0000313" key="9">
    <source>
        <dbReference type="EMBL" id="MFA9477697.1"/>
    </source>
</evidence>
<dbReference type="NCBIfam" id="NF008955">
    <property type="entry name" value="PRK12297.1"/>
    <property type="match status" value="1"/>
</dbReference>
<evidence type="ECO:0000256" key="1">
    <source>
        <dbReference type="ARBA" id="ARBA00007699"/>
    </source>
</evidence>
<comment type="caution">
    <text evidence="9">The sequence shown here is derived from an EMBL/GenBank/DDBJ whole genome shotgun (WGS) entry which is preliminary data.</text>
</comment>
<organism evidence="9 10">
    <name type="scientific">Natronomicrosphaera hydrolytica</name>
    <dbReference type="NCBI Taxonomy" id="3242702"/>
    <lineage>
        <taxon>Bacteria</taxon>
        <taxon>Pseudomonadati</taxon>
        <taxon>Planctomycetota</taxon>
        <taxon>Phycisphaerae</taxon>
        <taxon>Phycisphaerales</taxon>
        <taxon>Phycisphaeraceae</taxon>
        <taxon>Natronomicrosphaera</taxon>
    </lineage>
</organism>
<feature type="binding site" evidence="5">
    <location>
        <position position="192"/>
    </location>
    <ligand>
        <name>Mg(2+)</name>
        <dbReference type="ChEBI" id="CHEBI:18420"/>
    </ligand>
</feature>
<evidence type="ECO:0000259" key="7">
    <source>
        <dbReference type="PROSITE" id="PS51710"/>
    </source>
</evidence>
<keyword evidence="5" id="KW-0479">Metal-binding</keyword>
<dbReference type="Gene3D" id="2.70.210.12">
    <property type="entry name" value="GTP1/OBG domain"/>
    <property type="match status" value="1"/>
</dbReference>
<evidence type="ECO:0000256" key="6">
    <source>
        <dbReference type="SAM" id="MobiDB-lite"/>
    </source>
</evidence>
<gene>
    <name evidence="9" type="primary">obgE</name>
    <name evidence="5" type="synonym">obg</name>
    <name evidence="9" type="ORF">ACERK3_05245</name>
</gene>
<dbReference type="PRINTS" id="PR00326">
    <property type="entry name" value="GTP1OBG"/>
</dbReference>
<dbReference type="RefSeq" id="WP_425344624.1">
    <property type="nucleotide sequence ID" value="NZ_JBGUBD010000003.1"/>
</dbReference>
<feature type="region of interest" description="Disordered" evidence="6">
    <location>
        <begin position="125"/>
        <end position="144"/>
    </location>
</feature>
<evidence type="ECO:0000313" key="10">
    <source>
        <dbReference type="Proteomes" id="UP001575105"/>
    </source>
</evidence>
<dbReference type="SUPFAM" id="SSF82051">
    <property type="entry name" value="Obg GTP-binding protein N-terminal domain"/>
    <property type="match status" value="1"/>
</dbReference>